<dbReference type="EMBL" id="JAJEQX010000013">
    <property type="protein sequence ID" value="MCC2254467.1"/>
    <property type="molecule type" value="Genomic_DNA"/>
</dbReference>
<protein>
    <recommendedName>
        <fullName evidence="5">Cobalt-precorrin-5B C(1)-methyltransferase</fullName>
        <ecNumber evidence="5">2.1.1.195</ecNumber>
    </recommendedName>
    <alternativeName>
        <fullName evidence="5">Cobalt-precorrin-6A synthase</fullName>
    </alternativeName>
</protein>
<dbReference type="NCBIfam" id="TIGR00312">
    <property type="entry name" value="cbiD"/>
    <property type="match status" value="1"/>
</dbReference>
<evidence type="ECO:0000256" key="4">
    <source>
        <dbReference type="ARBA" id="ARBA00022691"/>
    </source>
</evidence>
<dbReference type="GO" id="GO:0008168">
    <property type="term" value="F:methyltransferase activity"/>
    <property type="evidence" value="ECO:0007669"/>
    <property type="project" value="UniProtKB-KW"/>
</dbReference>
<sequence>MRKEETDNQRQTSGATGRNYEIGRTRSGLKMGFTTGSCAAAASKAAALMLFSGKEFRHVRLKTPKGIELYLDVEEIRRETGSVCCGVRKYSGDDPDVTDGLLVCAQVRKEAAVPDNENRIRISGGRGIGRVTRPGLEQAVGEAAVNKVPARMIREAVGKVCAAYRYTGGIHVTLTIPEGERVAEKTFNPRLGIEGGLSILGTTGIVEPMSEKALTDSIYLEMKVLRESGVTRCFITPGNYGSGFLQRRMGIDLSRAVKCSNYIGETIDDARLLGMRGLLLVGHVGKLVKLAAGVMNTHSRKADCRMEVLAAHAAMAGADRDTVTKIMNCINTTEAIRILKGENILAPVMGTVMLRIGKVLKRRAGEDMAIEAVMFSEEEGILGKTEGADVFLAQIMDR</sequence>
<dbReference type="RefSeq" id="WP_227707608.1">
    <property type="nucleotide sequence ID" value="NZ_JAJEQX010000013.1"/>
</dbReference>
<comment type="function">
    <text evidence="5">Catalyzes the methylation of C-1 in cobalt-precorrin-5B to form cobalt-precorrin-6A.</text>
</comment>
<keyword evidence="8" id="KW-1185">Reference proteome</keyword>
<dbReference type="EC" id="2.1.1.195" evidence="5"/>
<name>A0ABS8FZ74_9FIRM</name>
<keyword evidence="4 5" id="KW-0949">S-adenosyl-L-methionine</keyword>
<evidence type="ECO:0000256" key="3">
    <source>
        <dbReference type="ARBA" id="ARBA00022679"/>
    </source>
</evidence>
<comment type="similarity">
    <text evidence="5">Belongs to the CbiD family.</text>
</comment>
<keyword evidence="1 5" id="KW-0169">Cobalamin biosynthesis</keyword>
<dbReference type="InterPro" id="IPR036074">
    <property type="entry name" value="CbiD_sf"/>
</dbReference>
<evidence type="ECO:0000256" key="5">
    <source>
        <dbReference type="HAMAP-Rule" id="MF_00787"/>
    </source>
</evidence>
<reference evidence="7 8" key="1">
    <citation type="submission" date="2021-10" db="EMBL/GenBank/DDBJ databases">
        <title>Anaerobic single-cell dispensing facilitates the cultivation of human gut bacteria.</title>
        <authorList>
            <person name="Afrizal A."/>
        </authorList>
    </citation>
    <scope>NUCLEOTIDE SEQUENCE [LARGE SCALE GENOMIC DNA]</scope>
    <source>
        <strain evidence="7 8">CLA-AA-H200</strain>
    </source>
</reference>
<evidence type="ECO:0000256" key="2">
    <source>
        <dbReference type="ARBA" id="ARBA00022603"/>
    </source>
</evidence>
<dbReference type="InterPro" id="IPR002748">
    <property type="entry name" value="CbiD"/>
</dbReference>
<keyword evidence="2 5" id="KW-0489">Methyltransferase</keyword>
<comment type="catalytic activity">
    <reaction evidence="5">
        <text>Co-precorrin-5B + S-adenosyl-L-methionine = Co-precorrin-6A + S-adenosyl-L-homocysteine</text>
        <dbReference type="Rhea" id="RHEA:26285"/>
        <dbReference type="ChEBI" id="CHEBI:57856"/>
        <dbReference type="ChEBI" id="CHEBI:59789"/>
        <dbReference type="ChEBI" id="CHEBI:60063"/>
        <dbReference type="ChEBI" id="CHEBI:60064"/>
        <dbReference type="EC" id="2.1.1.195"/>
    </reaction>
</comment>
<feature type="region of interest" description="Disordered" evidence="6">
    <location>
        <begin position="1"/>
        <end position="21"/>
    </location>
</feature>
<accession>A0ABS8FZ74</accession>
<evidence type="ECO:0000313" key="7">
    <source>
        <dbReference type="EMBL" id="MCC2254467.1"/>
    </source>
</evidence>
<dbReference type="SUPFAM" id="SSF111342">
    <property type="entry name" value="CbiD-like"/>
    <property type="match status" value="1"/>
</dbReference>
<evidence type="ECO:0000256" key="1">
    <source>
        <dbReference type="ARBA" id="ARBA00022573"/>
    </source>
</evidence>
<dbReference type="PANTHER" id="PTHR35863:SF1">
    <property type="entry name" value="COBALT-PRECORRIN-5B C(1)-METHYLTRANSFERASE"/>
    <property type="match status" value="1"/>
</dbReference>
<dbReference type="Pfam" id="PF01888">
    <property type="entry name" value="CbiD"/>
    <property type="match status" value="1"/>
</dbReference>
<dbReference type="Gene3D" id="3.30.2110.10">
    <property type="entry name" value="CbiD-like"/>
    <property type="match status" value="1"/>
</dbReference>
<proteinExistence type="inferred from homology"/>
<comment type="pathway">
    <text evidence="5">Cofactor biosynthesis; adenosylcobalamin biosynthesis; cob(II)yrinate a,c-diamide from sirohydrochlorin (anaerobic route): step 6/10.</text>
</comment>
<dbReference type="PIRSF" id="PIRSF026782">
    <property type="entry name" value="CbiD"/>
    <property type="match status" value="1"/>
</dbReference>
<keyword evidence="3 5" id="KW-0808">Transferase</keyword>
<dbReference type="HAMAP" id="MF_00787">
    <property type="entry name" value="CbiD"/>
    <property type="match status" value="1"/>
</dbReference>
<comment type="caution">
    <text evidence="7">The sequence shown here is derived from an EMBL/GenBank/DDBJ whole genome shotgun (WGS) entry which is preliminary data.</text>
</comment>
<dbReference type="GO" id="GO:0032259">
    <property type="term" value="P:methylation"/>
    <property type="evidence" value="ECO:0007669"/>
    <property type="project" value="UniProtKB-KW"/>
</dbReference>
<dbReference type="PANTHER" id="PTHR35863">
    <property type="entry name" value="COBALT-PRECORRIN-5B C(1)-METHYLTRANSFERASE"/>
    <property type="match status" value="1"/>
</dbReference>
<dbReference type="Proteomes" id="UP001198151">
    <property type="component" value="Unassembled WGS sequence"/>
</dbReference>
<evidence type="ECO:0000256" key="6">
    <source>
        <dbReference type="SAM" id="MobiDB-lite"/>
    </source>
</evidence>
<gene>
    <name evidence="5 7" type="primary">cbiD</name>
    <name evidence="7" type="ORF">LKD70_08560</name>
</gene>
<evidence type="ECO:0000313" key="8">
    <source>
        <dbReference type="Proteomes" id="UP001198151"/>
    </source>
</evidence>
<organism evidence="7 8">
    <name type="scientific">Ruminococcus turbiniformis</name>
    <dbReference type="NCBI Taxonomy" id="2881258"/>
    <lineage>
        <taxon>Bacteria</taxon>
        <taxon>Bacillati</taxon>
        <taxon>Bacillota</taxon>
        <taxon>Clostridia</taxon>
        <taxon>Eubacteriales</taxon>
        <taxon>Oscillospiraceae</taxon>
        <taxon>Ruminococcus</taxon>
    </lineage>
</organism>